<feature type="transmembrane region" description="Helical" evidence="8">
    <location>
        <begin position="142"/>
        <end position="160"/>
    </location>
</feature>
<feature type="transmembrane region" description="Helical" evidence="8">
    <location>
        <begin position="172"/>
        <end position="189"/>
    </location>
</feature>
<feature type="transmembrane region" description="Helical" evidence="8">
    <location>
        <begin position="51"/>
        <end position="70"/>
    </location>
</feature>
<keyword evidence="7 8" id="KW-0472">Membrane</keyword>
<dbReference type="Proteomes" id="UP000295151">
    <property type="component" value="Unassembled WGS sequence"/>
</dbReference>
<feature type="transmembrane region" description="Helical" evidence="8">
    <location>
        <begin position="195"/>
        <end position="215"/>
    </location>
</feature>
<keyword evidence="4 8" id="KW-1003">Cell membrane</keyword>
<keyword evidence="5 8" id="KW-0812">Transmembrane</keyword>
<evidence type="ECO:0000256" key="3">
    <source>
        <dbReference type="ARBA" id="ARBA00022448"/>
    </source>
</evidence>
<comment type="subcellular location">
    <subcellularLocation>
        <location evidence="1 8">Cell membrane</location>
        <topology evidence="1 8">Multi-pass membrane protein</topology>
    </subcellularLocation>
</comment>
<name>A0A4V3FJQ0_9ACTN</name>
<dbReference type="OrthoDB" id="3872971at2"/>
<accession>A0A4V3FJQ0</accession>
<dbReference type="RefSeq" id="WP_133977006.1">
    <property type="nucleotide sequence ID" value="NZ_SOCE01000001.1"/>
</dbReference>
<evidence type="ECO:0000313" key="9">
    <source>
        <dbReference type="EMBL" id="TDU87203.1"/>
    </source>
</evidence>
<evidence type="ECO:0000256" key="6">
    <source>
        <dbReference type="ARBA" id="ARBA00022989"/>
    </source>
</evidence>
<dbReference type="PANTHER" id="PTHR30269">
    <property type="entry name" value="TRANSMEMBRANE PROTEIN YFCA"/>
    <property type="match status" value="1"/>
</dbReference>
<evidence type="ECO:0000256" key="1">
    <source>
        <dbReference type="ARBA" id="ARBA00004651"/>
    </source>
</evidence>
<proteinExistence type="inferred from homology"/>
<feature type="transmembrane region" description="Helical" evidence="8">
    <location>
        <begin position="76"/>
        <end position="95"/>
    </location>
</feature>
<evidence type="ECO:0000256" key="4">
    <source>
        <dbReference type="ARBA" id="ARBA00022475"/>
    </source>
</evidence>
<feature type="transmembrane region" description="Helical" evidence="8">
    <location>
        <begin position="102"/>
        <end position="122"/>
    </location>
</feature>
<evidence type="ECO:0000256" key="2">
    <source>
        <dbReference type="ARBA" id="ARBA00009142"/>
    </source>
</evidence>
<evidence type="ECO:0000256" key="7">
    <source>
        <dbReference type="ARBA" id="ARBA00023136"/>
    </source>
</evidence>
<feature type="transmembrane region" description="Helical" evidence="8">
    <location>
        <begin position="222"/>
        <end position="244"/>
    </location>
</feature>
<evidence type="ECO:0000313" key="10">
    <source>
        <dbReference type="Proteomes" id="UP000295151"/>
    </source>
</evidence>
<evidence type="ECO:0000256" key="8">
    <source>
        <dbReference type="RuleBase" id="RU363041"/>
    </source>
</evidence>
<feature type="transmembrane region" description="Helical" evidence="8">
    <location>
        <begin position="12"/>
        <end position="44"/>
    </location>
</feature>
<dbReference type="AlphaFoldDB" id="A0A4V3FJQ0"/>
<dbReference type="EMBL" id="SOCE01000001">
    <property type="protein sequence ID" value="TDU87203.1"/>
    <property type="molecule type" value="Genomic_DNA"/>
</dbReference>
<evidence type="ECO:0000256" key="5">
    <source>
        <dbReference type="ARBA" id="ARBA00022692"/>
    </source>
</evidence>
<comment type="similarity">
    <text evidence="2 8">Belongs to the 4-toluene sulfonate uptake permease (TSUP) (TC 2.A.102) family.</text>
</comment>
<dbReference type="InterPro" id="IPR002781">
    <property type="entry name" value="TM_pro_TauE-like"/>
</dbReference>
<reference evidence="9 10" key="1">
    <citation type="submission" date="2019-03" db="EMBL/GenBank/DDBJ databases">
        <title>Genomic Encyclopedia of Type Strains, Phase III (KMG-III): the genomes of soil and plant-associated and newly described type strains.</title>
        <authorList>
            <person name="Whitman W."/>
        </authorList>
    </citation>
    <scope>NUCLEOTIDE SEQUENCE [LARGE SCALE GENOMIC DNA]</scope>
    <source>
        <strain evidence="9 10">VKM Ac-2575</strain>
    </source>
</reference>
<gene>
    <name evidence="9" type="ORF">EV138_0721</name>
</gene>
<dbReference type="PANTHER" id="PTHR30269:SF37">
    <property type="entry name" value="MEMBRANE TRANSPORTER PROTEIN"/>
    <property type="match status" value="1"/>
</dbReference>
<organism evidence="9 10">
    <name type="scientific">Kribbella voronezhensis</name>
    <dbReference type="NCBI Taxonomy" id="2512212"/>
    <lineage>
        <taxon>Bacteria</taxon>
        <taxon>Bacillati</taxon>
        <taxon>Actinomycetota</taxon>
        <taxon>Actinomycetes</taxon>
        <taxon>Propionibacteriales</taxon>
        <taxon>Kribbellaceae</taxon>
        <taxon>Kribbella</taxon>
    </lineage>
</organism>
<dbReference type="GO" id="GO:0005886">
    <property type="term" value="C:plasma membrane"/>
    <property type="evidence" value="ECO:0007669"/>
    <property type="project" value="UniProtKB-SubCell"/>
</dbReference>
<dbReference type="Pfam" id="PF01925">
    <property type="entry name" value="TauE"/>
    <property type="match status" value="1"/>
</dbReference>
<keyword evidence="3" id="KW-0813">Transport</keyword>
<comment type="caution">
    <text evidence="9">The sequence shown here is derived from an EMBL/GenBank/DDBJ whole genome shotgun (WGS) entry which is preliminary data.</text>
</comment>
<protein>
    <recommendedName>
        <fullName evidence="8">Probable membrane transporter protein</fullName>
    </recommendedName>
</protein>
<dbReference type="InterPro" id="IPR052017">
    <property type="entry name" value="TSUP"/>
</dbReference>
<keyword evidence="10" id="KW-1185">Reference proteome</keyword>
<keyword evidence="6 8" id="KW-1133">Transmembrane helix</keyword>
<sequence>MSAAGGAWSAEVLLAGVVMLGASVQWLTGMGFALVAVPALILLLGPGDGVALANCASGVICLVGLTGGWVNVRLRAMVPLVLAAACTVPLGSWVTNHLPEPVLLAGMGALVTAAVVLVMSGLRVQALNGLGGALTAGAAGGFMNAAAGLGGPPISLYAVNAGWTIREFVPNALFYGVVVNIFSVLSNGLPQLRAGSWVAATAGLSVGALIGRTLAGRLPDRIARLLVLLLALAGGISTLVKGVLGL</sequence>